<sequence length="115" mass="12671">MPVTWCKEESGSINTHPPRRCGPARVARGPRNRGRREPGAATATAASFLGERGERGPLFMLAATTWPDRFRSGIPSACDPGLFTFFVKVIGADLEPLRIRAVWIFRASFQGKRSL</sequence>
<feature type="compositionally biased region" description="Basic and acidic residues" evidence="1">
    <location>
        <begin position="1"/>
        <end position="10"/>
    </location>
</feature>
<comment type="caution">
    <text evidence="2">The sequence shown here is derived from an EMBL/GenBank/DDBJ whole genome shotgun (WGS) entry which is preliminary data.</text>
</comment>
<protein>
    <submittedName>
        <fullName evidence="2">Uncharacterized protein</fullName>
    </submittedName>
</protein>
<name>A0AAV4TFA5_9ARAC</name>
<feature type="region of interest" description="Disordered" evidence="1">
    <location>
        <begin position="1"/>
        <end position="42"/>
    </location>
</feature>
<gene>
    <name evidence="2" type="ORF">CDAR_64141</name>
</gene>
<dbReference type="Proteomes" id="UP001054837">
    <property type="component" value="Unassembled WGS sequence"/>
</dbReference>
<evidence type="ECO:0000313" key="3">
    <source>
        <dbReference type="Proteomes" id="UP001054837"/>
    </source>
</evidence>
<keyword evidence="3" id="KW-1185">Reference proteome</keyword>
<reference evidence="2 3" key="1">
    <citation type="submission" date="2021-06" db="EMBL/GenBank/DDBJ databases">
        <title>Caerostris darwini draft genome.</title>
        <authorList>
            <person name="Kono N."/>
            <person name="Arakawa K."/>
        </authorList>
    </citation>
    <scope>NUCLEOTIDE SEQUENCE [LARGE SCALE GENOMIC DNA]</scope>
</reference>
<evidence type="ECO:0000256" key="1">
    <source>
        <dbReference type="SAM" id="MobiDB-lite"/>
    </source>
</evidence>
<organism evidence="2 3">
    <name type="scientific">Caerostris darwini</name>
    <dbReference type="NCBI Taxonomy" id="1538125"/>
    <lineage>
        <taxon>Eukaryota</taxon>
        <taxon>Metazoa</taxon>
        <taxon>Ecdysozoa</taxon>
        <taxon>Arthropoda</taxon>
        <taxon>Chelicerata</taxon>
        <taxon>Arachnida</taxon>
        <taxon>Araneae</taxon>
        <taxon>Araneomorphae</taxon>
        <taxon>Entelegynae</taxon>
        <taxon>Araneoidea</taxon>
        <taxon>Araneidae</taxon>
        <taxon>Caerostris</taxon>
    </lineage>
</organism>
<proteinExistence type="predicted"/>
<dbReference type="AlphaFoldDB" id="A0AAV4TFA5"/>
<evidence type="ECO:0000313" key="2">
    <source>
        <dbReference type="EMBL" id="GIY44062.1"/>
    </source>
</evidence>
<dbReference type="EMBL" id="BPLQ01009447">
    <property type="protein sequence ID" value="GIY44062.1"/>
    <property type="molecule type" value="Genomic_DNA"/>
</dbReference>
<accession>A0AAV4TFA5</accession>